<dbReference type="Proteomes" id="UP000092460">
    <property type="component" value="Unassembled WGS sequence"/>
</dbReference>
<accession>A0A1B0AWI1</accession>
<organism evidence="1 2">
    <name type="scientific">Glossina palpalis gambiensis</name>
    <dbReference type="NCBI Taxonomy" id="67801"/>
    <lineage>
        <taxon>Eukaryota</taxon>
        <taxon>Metazoa</taxon>
        <taxon>Ecdysozoa</taxon>
        <taxon>Arthropoda</taxon>
        <taxon>Hexapoda</taxon>
        <taxon>Insecta</taxon>
        <taxon>Pterygota</taxon>
        <taxon>Neoptera</taxon>
        <taxon>Endopterygota</taxon>
        <taxon>Diptera</taxon>
        <taxon>Brachycera</taxon>
        <taxon>Muscomorpha</taxon>
        <taxon>Hippoboscoidea</taxon>
        <taxon>Glossinidae</taxon>
        <taxon>Glossina</taxon>
    </lineage>
</organism>
<reference evidence="2" key="1">
    <citation type="submission" date="2015-01" db="EMBL/GenBank/DDBJ databases">
        <authorList>
            <person name="Aksoy S."/>
            <person name="Warren W."/>
            <person name="Wilson R.K."/>
        </authorList>
    </citation>
    <scope>NUCLEOTIDE SEQUENCE [LARGE SCALE GENOMIC DNA]</scope>
    <source>
        <strain evidence="2">IAEA</strain>
    </source>
</reference>
<evidence type="ECO:0000313" key="2">
    <source>
        <dbReference type="Proteomes" id="UP000092460"/>
    </source>
</evidence>
<proteinExistence type="predicted"/>
<name>A0A1B0AWI1_9MUSC</name>
<dbReference type="VEuPathDB" id="VectorBase:GPPI011150"/>
<dbReference type="EMBL" id="JXJN01004773">
    <property type="status" value="NOT_ANNOTATED_CDS"/>
    <property type="molecule type" value="Genomic_DNA"/>
</dbReference>
<dbReference type="AlphaFoldDB" id="A0A1B0AWI1"/>
<sequence>MITKNACFWHLTQQKFHSFLNTENSFAIALPPPLREEENEKCSLPNENSFGDISRAVLPVSAFKCIRFYRNTASNALRLSNLGRGIGADGGEERAKKYEKHLNSIKQHLYNIFSNFRIKITKNNKKKKWKFYILWNATYKQLSLFKDFVQNARVNNNNNNNINSCCDFKTIKRESYRCGGKGATVSIENPVVAQIVLWPWEASFLWR</sequence>
<protein>
    <submittedName>
        <fullName evidence="1">Uncharacterized protein</fullName>
    </submittedName>
</protein>
<reference evidence="1" key="2">
    <citation type="submission" date="2020-05" db="UniProtKB">
        <authorList>
            <consortium name="EnsemblMetazoa"/>
        </authorList>
    </citation>
    <scope>IDENTIFICATION</scope>
    <source>
        <strain evidence="1">IAEA</strain>
    </source>
</reference>
<dbReference type="EnsemblMetazoa" id="GPPI011150-RA">
    <property type="protein sequence ID" value="GPPI011150-PA"/>
    <property type="gene ID" value="GPPI011150"/>
</dbReference>
<keyword evidence="2" id="KW-1185">Reference proteome</keyword>
<evidence type="ECO:0000313" key="1">
    <source>
        <dbReference type="EnsemblMetazoa" id="GPPI011150-PA"/>
    </source>
</evidence>